<feature type="region of interest" description="Disordered" evidence="2">
    <location>
        <begin position="193"/>
        <end position="256"/>
    </location>
</feature>
<feature type="coiled-coil region" evidence="1">
    <location>
        <begin position="18"/>
        <end position="52"/>
    </location>
</feature>
<accession>A0A1R2CYU0</accession>
<feature type="compositionally biased region" description="Low complexity" evidence="2">
    <location>
        <begin position="202"/>
        <end position="218"/>
    </location>
</feature>
<dbReference type="EMBL" id="MPUH01000030">
    <property type="protein sequence ID" value="OMJ94176.1"/>
    <property type="molecule type" value="Genomic_DNA"/>
</dbReference>
<keyword evidence="4" id="KW-1185">Reference proteome</keyword>
<evidence type="ECO:0000313" key="4">
    <source>
        <dbReference type="Proteomes" id="UP000187209"/>
    </source>
</evidence>
<gene>
    <name evidence="3" type="ORF">SteCoe_2657</name>
</gene>
<organism evidence="3 4">
    <name type="scientific">Stentor coeruleus</name>
    <dbReference type="NCBI Taxonomy" id="5963"/>
    <lineage>
        <taxon>Eukaryota</taxon>
        <taxon>Sar</taxon>
        <taxon>Alveolata</taxon>
        <taxon>Ciliophora</taxon>
        <taxon>Postciliodesmatophora</taxon>
        <taxon>Heterotrichea</taxon>
        <taxon>Heterotrichida</taxon>
        <taxon>Stentoridae</taxon>
        <taxon>Stentor</taxon>
    </lineage>
</organism>
<evidence type="ECO:0000256" key="1">
    <source>
        <dbReference type="SAM" id="Coils"/>
    </source>
</evidence>
<dbReference type="Proteomes" id="UP000187209">
    <property type="component" value="Unassembled WGS sequence"/>
</dbReference>
<reference evidence="3 4" key="1">
    <citation type="submission" date="2016-11" db="EMBL/GenBank/DDBJ databases">
        <title>The macronuclear genome of Stentor coeruleus: a giant cell with tiny introns.</title>
        <authorList>
            <person name="Slabodnick M."/>
            <person name="Ruby J.G."/>
            <person name="Reiff S.B."/>
            <person name="Swart E.C."/>
            <person name="Gosai S."/>
            <person name="Prabakaran S."/>
            <person name="Witkowska E."/>
            <person name="Larue G.E."/>
            <person name="Fisher S."/>
            <person name="Freeman R.M."/>
            <person name="Gunawardena J."/>
            <person name="Chu W."/>
            <person name="Stover N.A."/>
            <person name="Gregory B.D."/>
            <person name="Nowacki M."/>
            <person name="Derisi J."/>
            <person name="Roy S.W."/>
            <person name="Marshall W.F."/>
            <person name="Sood P."/>
        </authorList>
    </citation>
    <scope>NUCLEOTIDE SEQUENCE [LARGE SCALE GENOMIC DNA]</scope>
    <source>
        <strain evidence="3">WM001</strain>
    </source>
</reference>
<dbReference type="AlphaFoldDB" id="A0A1R2CYU0"/>
<sequence>MEITVEDLVSAREEALKREELTRAYIAYSKDLSLLENKISEISLKLENTERELMRCTAYSDQVGSDKMKTYKTLLEENKSLKRMHLESSELRLQAQMSQTLKDLFKKKYEEAIVSCVSTESQTDINDQNTALEIENLKQKLIETENQASEIIKEKDYIKKKVIPVLENTLKLYEKNKGESEDRIEELRGELRNRCKRSETHSASPVSSKSSSAKSLPSIKTEVTKLSTKAPRTKAYMPSYLSHSKPNIKRSDRNSK</sequence>
<evidence type="ECO:0000256" key="2">
    <source>
        <dbReference type="SAM" id="MobiDB-lite"/>
    </source>
</evidence>
<proteinExistence type="predicted"/>
<evidence type="ECO:0000313" key="3">
    <source>
        <dbReference type="EMBL" id="OMJ94176.1"/>
    </source>
</evidence>
<comment type="caution">
    <text evidence="3">The sequence shown here is derived from an EMBL/GenBank/DDBJ whole genome shotgun (WGS) entry which is preliminary data.</text>
</comment>
<feature type="coiled-coil region" evidence="1">
    <location>
        <begin position="127"/>
        <end position="190"/>
    </location>
</feature>
<keyword evidence="1" id="KW-0175">Coiled coil</keyword>
<name>A0A1R2CYU0_9CILI</name>
<protein>
    <submittedName>
        <fullName evidence="3">Uncharacterized protein</fullName>
    </submittedName>
</protein>